<comment type="caution">
    <text evidence="4">The sequence shown here is derived from an EMBL/GenBank/DDBJ whole genome shotgun (WGS) entry which is preliminary data.</text>
</comment>
<dbReference type="InterPro" id="IPR050460">
    <property type="entry name" value="Distal-less_Homeobox_TF"/>
</dbReference>
<keyword evidence="5" id="KW-1185">Reference proteome</keyword>
<dbReference type="PANTHER" id="PTHR24327">
    <property type="entry name" value="HOMEOBOX PROTEIN"/>
    <property type="match status" value="1"/>
</dbReference>
<accession>A0AAV5TA24</accession>
<name>A0AAV5TA24_9BILA</name>
<organism evidence="4 5">
    <name type="scientific">Pristionchus entomophagus</name>
    <dbReference type="NCBI Taxonomy" id="358040"/>
    <lineage>
        <taxon>Eukaryota</taxon>
        <taxon>Metazoa</taxon>
        <taxon>Ecdysozoa</taxon>
        <taxon>Nematoda</taxon>
        <taxon>Chromadorea</taxon>
        <taxon>Rhabditida</taxon>
        <taxon>Rhabditina</taxon>
        <taxon>Diplogasteromorpha</taxon>
        <taxon>Diplogasteroidea</taxon>
        <taxon>Neodiplogasteridae</taxon>
        <taxon>Pristionchus</taxon>
    </lineage>
</organism>
<evidence type="ECO:0000256" key="3">
    <source>
        <dbReference type="ARBA" id="ARBA00023242"/>
    </source>
</evidence>
<protein>
    <submittedName>
        <fullName evidence="4">Uncharacterized protein</fullName>
    </submittedName>
</protein>
<dbReference type="GO" id="GO:0000978">
    <property type="term" value="F:RNA polymerase II cis-regulatory region sequence-specific DNA binding"/>
    <property type="evidence" value="ECO:0007669"/>
    <property type="project" value="TreeGrafter"/>
</dbReference>
<keyword evidence="1" id="KW-0238">DNA-binding</keyword>
<keyword evidence="3" id="KW-0539">Nucleus</keyword>
<evidence type="ECO:0000313" key="5">
    <source>
        <dbReference type="Proteomes" id="UP001432027"/>
    </source>
</evidence>
<gene>
    <name evidence="4" type="ORF">PENTCL1PPCAC_11659</name>
</gene>
<evidence type="ECO:0000313" key="4">
    <source>
        <dbReference type="EMBL" id="GMS89484.1"/>
    </source>
</evidence>
<evidence type="ECO:0000256" key="2">
    <source>
        <dbReference type="ARBA" id="ARBA00023155"/>
    </source>
</evidence>
<dbReference type="GO" id="GO:0000981">
    <property type="term" value="F:DNA-binding transcription factor activity, RNA polymerase II-specific"/>
    <property type="evidence" value="ECO:0007669"/>
    <property type="project" value="TreeGrafter"/>
</dbReference>
<proteinExistence type="predicted"/>
<dbReference type="EMBL" id="BTSX01000003">
    <property type="protein sequence ID" value="GMS89484.1"/>
    <property type="molecule type" value="Genomic_DNA"/>
</dbReference>
<evidence type="ECO:0000256" key="1">
    <source>
        <dbReference type="ARBA" id="ARBA00023125"/>
    </source>
</evidence>
<keyword evidence="2" id="KW-0371">Homeobox</keyword>
<dbReference type="PANTHER" id="PTHR24327:SF81">
    <property type="entry name" value="HOMEOTIC PROTEIN DISTAL-LESS-RELATED"/>
    <property type="match status" value="1"/>
</dbReference>
<sequence>MDWVPTDAATSIYAAAAATGNPYFFPNGTGGTMASPYPGYSYQTIPLLPPPPPPPLNPLREYGSLSITDQMATKIIEGGEVKINSKGKKVRKPRTIYSSSQLNSLQNRFRRLSTWLFQRGLHWPMILD</sequence>
<dbReference type="AlphaFoldDB" id="A0AAV5TA24"/>
<reference evidence="4" key="1">
    <citation type="submission" date="2023-10" db="EMBL/GenBank/DDBJ databases">
        <title>Genome assembly of Pristionchus species.</title>
        <authorList>
            <person name="Yoshida K."/>
            <person name="Sommer R.J."/>
        </authorList>
    </citation>
    <scope>NUCLEOTIDE SEQUENCE</scope>
    <source>
        <strain evidence="4">RS0144</strain>
    </source>
</reference>
<dbReference type="Proteomes" id="UP001432027">
    <property type="component" value="Unassembled WGS sequence"/>
</dbReference>